<keyword evidence="3" id="KW-1185">Reference proteome</keyword>
<accession>A0A5C2S020</accession>
<feature type="region of interest" description="Disordered" evidence="1">
    <location>
        <begin position="102"/>
        <end position="127"/>
    </location>
</feature>
<evidence type="ECO:0000313" key="2">
    <source>
        <dbReference type="EMBL" id="RPD56660.1"/>
    </source>
</evidence>
<dbReference type="Proteomes" id="UP000313359">
    <property type="component" value="Unassembled WGS sequence"/>
</dbReference>
<name>A0A5C2S020_9APHY</name>
<feature type="region of interest" description="Disordered" evidence="1">
    <location>
        <begin position="27"/>
        <end position="58"/>
    </location>
</feature>
<evidence type="ECO:0000313" key="3">
    <source>
        <dbReference type="Proteomes" id="UP000313359"/>
    </source>
</evidence>
<gene>
    <name evidence="2" type="ORF">L227DRAFT_248646</name>
</gene>
<feature type="compositionally biased region" description="Low complexity" evidence="1">
    <location>
        <begin position="41"/>
        <end position="56"/>
    </location>
</feature>
<protein>
    <submittedName>
        <fullName evidence="2">Uncharacterized protein</fullName>
    </submittedName>
</protein>
<evidence type="ECO:0000256" key="1">
    <source>
        <dbReference type="SAM" id="MobiDB-lite"/>
    </source>
</evidence>
<organism evidence="2 3">
    <name type="scientific">Lentinus tigrinus ALCF2SS1-6</name>
    <dbReference type="NCBI Taxonomy" id="1328759"/>
    <lineage>
        <taxon>Eukaryota</taxon>
        <taxon>Fungi</taxon>
        <taxon>Dikarya</taxon>
        <taxon>Basidiomycota</taxon>
        <taxon>Agaricomycotina</taxon>
        <taxon>Agaricomycetes</taxon>
        <taxon>Polyporales</taxon>
        <taxon>Polyporaceae</taxon>
        <taxon>Lentinus</taxon>
    </lineage>
</organism>
<dbReference type="EMBL" id="ML122286">
    <property type="protein sequence ID" value="RPD56660.1"/>
    <property type="molecule type" value="Genomic_DNA"/>
</dbReference>
<dbReference type="AlphaFoldDB" id="A0A5C2S020"/>
<sequence>MNGLARVHLSCGNHCRSIHAANLGVSTITTPQSSPAPPPSSQRSSSSLDRPSPTLTLRPRARIIAPLLRSSLNSFSWPASGPPNPRCPRPCSSPIPAAACPTAKPSTGELSQLGLRPASPSPEKTRTCTPPNTSPRFCFFCHSSLSLPQPLPLPPVFLTDCALARSSCPRPGRAADAASLQDCSNIGFRCAGPSNYRSFLIGIARATTDCHRSEKLAHNTSEAPPG</sequence>
<reference evidence="2" key="1">
    <citation type="journal article" date="2018" name="Genome Biol. Evol.">
        <title>Genomics and development of Lentinus tigrinus, a white-rot wood-decaying mushroom with dimorphic fruiting bodies.</title>
        <authorList>
            <person name="Wu B."/>
            <person name="Xu Z."/>
            <person name="Knudson A."/>
            <person name="Carlson A."/>
            <person name="Chen N."/>
            <person name="Kovaka S."/>
            <person name="LaButti K."/>
            <person name="Lipzen A."/>
            <person name="Pennachio C."/>
            <person name="Riley R."/>
            <person name="Schakwitz W."/>
            <person name="Umezawa K."/>
            <person name="Ohm R.A."/>
            <person name="Grigoriev I.V."/>
            <person name="Nagy L.G."/>
            <person name="Gibbons J."/>
            <person name="Hibbett D."/>
        </authorList>
    </citation>
    <scope>NUCLEOTIDE SEQUENCE [LARGE SCALE GENOMIC DNA]</scope>
    <source>
        <strain evidence="2">ALCF2SS1-6</strain>
    </source>
</reference>
<proteinExistence type="predicted"/>